<evidence type="ECO:0000256" key="3">
    <source>
        <dbReference type="ARBA" id="ARBA00022741"/>
    </source>
</evidence>
<dbReference type="GO" id="GO:0004386">
    <property type="term" value="F:helicase activity"/>
    <property type="evidence" value="ECO:0007669"/>
    <property type="project" value="UniProtKB-KW"/>
</dbReference>
<keyword evidence="7" id="KW-0539">Nucleus</keyword>
<proteinExistence type="inferred from homology"/>
<comment type="subcellular location">
    <subcellularLocation>
        <location evidence="1">Nucleus</location>
    </subcellularLocation>
</comment>
<evidence type="ECO:0000313" key="9">
    <source>
        <dbReference type="EMBL" id="CAH0101132.1"/>
    </source>
</evidence>
<dbReference type="GO" id="GO:0005524">
    <property type="term" value="F:ATP binding"/>
    <property type="evidence" value="ECO:0007669"/>
    <property type="project" value="UniProtKB-KW"/>
</dbReference>
<dbReference type="Pfam" id="PF00176">
    <property type="entry name" value="SNF2-rel_dom"/>
    <property type="match status" value="1"/>
</dbReference>
<dbReference type="GO" id="GO:0003677">
    <property type="term" value="F:DNA binding"/>
    <property type="evidence" value="ECO:0007669"/>
    <property type="project" value="UniProtKB-KW"/>
</dbReference>
<dbReference type="GO" id="GO:0005634">
    <property type="term" value="C:nucleus"/>
    <property type="evidence" value="ECO:0007669"/>
    <property type="project" value="UniProtKB-SubCell"/>
</dbReference>
<keyword evidence="4" id="KW-0347">Helicase</keyword>
<keyword evidence="4" id="KW-0378">Hydrolase</keyword>
<dbReference type="InterPro" id="IPR044574">
    <property type="entry name" value="ARIP4-like"/>
</dbReference>
<comment type="similarity">
    <text evidence="2">Belongs to the SNF2/RAD54 helicase family.</text>
</comment>
<dbReference type="Gene3D" id="3.30.160.20">
    <property type="match status" value="1"/>
</dbReference>
<organism evidence="9 10">
    <name type="scientific">Daphnia galeata</name>
    <dbReference type="NCBI Taxonomy" id="27404"/>
    <lineage>
        <taxon>Eukaryota</taxon>
        <taxon>Metazoa</taxon>
        <taxon>Ecdysozoa</taxon>
        <taxon>Arthropoda</taxon>
        <taxon>Crustacea</taxon>
        <taxon>Branchiopoda</taxon>
        <taxon>Diplostraca</taxon>
        <taxon>Cladocera</taxon>
        <taxon>Anomopoda</taxon>
        <taxon>Daphniidae</taxon>
        <taxon>Daphnia</taxon>
    </lineage>
</organism>
<evidence type="ECO:0000256" key="2">
    <source>
        <dbReference type="ARBA" id="ARBA00007025"/>
    </source>
</evidence>
<dbReference type="PANTHER" id="PTHR45797:SF3">
    <property type="entry name" value="TRANSCRIPTIONAL REGULATOR ATRX HOMOLOG"/>
    <property type="match status" value="1"/>
</dbReference>
<name>A0A8J2RBR9_9CRUS</name>
<accession>A0A8J2RBR9</accession>
<dbReference type="EMBL" id="CAKKLH010000052">
    <property type="protein sequence ID" value="CAH0101132.1"/>
    <property type="molecule type" value="Genomic_DNA"/>
</dbReference>
<dbReference type="Gene3D" id="3.40.50.10810">
    <property type="entry name" value="Tandem AAA-ATPase domain"/>
    <property type="match status" value="1"/>
</dbReference>
<evidence type="ECO:0000256" key="7">
    <source>
        <dbReference type="ARBA" id="ARBA00023242"/>
    </source>
</evidence>
<dbReference type="InterPro" id="IPR027417">
    <property type="entry name" value="P-loop_NTPase"/>
</dbReference>
<evidence type="ECO:0000259" key="8">
    <source>
        <dbReference type="Pfam" id="PF00176"/>
    </source>
</evidence>
<dbReference type="Proteomes" id="UP000789390">
    <property type="component" value="Unassembled WGS sequence"/>
</dbReference>
<protein>
    <recommendedName>
        <fullName evidence="8">SNF2 N-terminal domain-containing protein</fullName>
    </recommendedName>
</protein>
<dbReference type="InterPro" id="IPR038718">
    <property type="entry name" value="SNF2-like_sf"/>
</dbReference>
<dbReference type="AlphaFoldDB" id="A0A8J2RBR9"/>
<evidence type="ECO:0000256" key="1">
    <source>
        <dbReference type="ARBA" id="ARBA00004123"/>
    </source>
</evidence>
<comment type="caution">
    <text evidence="9">The sequence shown here is derived from an EMBL/GenBank/DDBJ whole genome shotgun (WGS) entry which is preliminary data.</text>
</comment>
<gene>
    <name evidence="9" type="ORF">DGAL_LOCUS3434</name>
</gene>
<dbReference type="InterPro" id="IPR000330">
    <property type="entry name" value="SNF2_N"/>
</dbReference>
<keyword evidence="10" id="KW-1185">Reference proteome</keyword>
<feature type="domain" description="SNF2 N-terminal" evidence="8">
    <location>
        <begin position="89"/>
        <end position="128"/>
    </location>
</feature>
<dbReference type="SUPFAM" id="SSF52540">
    <property type="entry name" value="P-loop containing nucleoside triphosphate hydrolases"/>
    <property type="match status" value="1"/>
</dbReference>
<evidence type="ECO:0000256" key="6">
    <source>
        <dbReference type="ARBA" id="ARBA00023125"/>
    </source>
</evidence>
<dbReference type="PANTHER" id="PTHR45797">
    <property type="entry name" value="RAD54-LIKE"/>
    <property type="match status" value="1"/>
</dbReference>
<evidence type="ECO:0000256" key="4">
    <source>
        <dbReference type="ARBA" id="ARBA00022806"/>
    </source>
</evidence>
<keyword evidence="5" id="KW-0067">ATP-binding</keyword>
<evidence type="ECO:0000313" key="10">
    <source>
        <dbReference type="Proteomes" id="UP000789390"/>
    </source>
</evidence>
<dbReference type="OrthoDB" id="448448at2759"/>
<dbReference type="GO" id="GO:0016887">
    <property type="term" value="F:ATP hydrolysis activity"/>
    <property type="evidence" value="ECO:0007669"/>
    <property type="project" value="InterPro"/>
</dbReference>
<evidence type="ECO:0000256" key="5">
    <source>
        <dbReference type="ARBA" id="ARBA00022840"/>
    </source>
</evidence>
<keyword evidence="3" id="KW-0547">Nucleotide-binding</keyword>
<reference evidence="9" key="1">
    <citation type="submission" date="2021-11" db="EMBL/GenBank/DDBJ databases">
        <authorList>
            <person name="Schell T."/>
        </authorList>
    </citation>
    <scope>NUCLEOTIDE SEQUENCE</scope>
    <source>
        <strain evidence="9">M5</strain>
    </source>
</reference>
<sequence length="133" mass="15394">MRINIYNFEQSPTRHVPSENALGIGVLGKGTSIKKAKQDGAWKMLKEIRKAARTTKRVLGEIARKVLLDCCASYMRIFVAFIWDPYQRVRDEGHLLKNEEQDTYKALNRICTRRRIMLTGKPLQNNLNINFSL</sequence>
<keyword evidence="6" id="KW-0238">DNA-binding</keyword>